<keyword evidence="4" id="KW-0309">Germination</keyword>
<comment type="subcellular location">
    <subcellularLocation>
        <location evidence="1">Membrane</location>
        <topology evidence="1">Multi-pass membrane protein</topology>
    </subcellularLocation>
</comment>
<evidence type="ECO:0000256" key="8">
    <source>
        <dbReference type="SAM" id="Phobius"/>
    </source>
</evidence>
<evidence type="ECO:0000256" key="5">
    <source>
        <dbReference type="ARBA" id="ARBA00022692"/>
    </source>
</evidence>
<dbReference type="EMBL" id="CP020028">
    <property type="protein sequence ID" value="ASR47506.1"/>
    <property type="molecule type" value="Genomic_DNA"/>
</dbReference>
<evidence type="ECO:0000313" key="9">
    <source>
        <dbReference type="EMBL" id="ASR47506.1"/>
    </source>
</evidence>
<evidence type="ECO:0000313" key="10">
    <source>
        <dbReference type="Proteomes" id="UP000214666"/>
    </source>
</evidence>
<feature type="transmembrane region" description="Helical" evidence="8">
    <location>
        <begin position="308"/>
        <end position="331"/>
    </location>
</feature>
<evidence type="ECO:0000256" key="1">
    <source>
        <dbReference type="ARBA" id="ARBA00004141"/>
    </source>
</evidence>
<feature type="transmembrane region" description="Helical" evidence="8">
    <location>
        <begin position="185"/>
        <end position="209"/>
    </location>
</feature>
<dbReference type="Proteomes" id="UP000214666">
    <property type="component" value="Chromosome"/>
</dbReference>
<dbReference type="PANTHER" id="PTHR34975">
    <property type="entry name" value="SPORE GERMINATION PROTEIN A2"/>
    <property type="match status" value="1"/>
</dbReference>
<keyword evidence="5 8" id="KW-0812">Transmembrane</keyword>
<gene>
    <name evidence="9" type="ORF">B4V02_12900</name>
</gene>
<feature type="transmembrane region" description="Helical" evidence="8">
    <location>
        <begin position="146"/>
        <end position="165"/>
    </location>
</feature>
<dbReference type="RefSeq" id="WP_094155087.1">
    <property type="nucleotide sequence ID" value="NZ_CP020028.1"/>
</dbReference>
<feature type="transmembrane region" description="Helical" evidence="8">
    <location>
        <begin position="221"/>
        <end position="245"/>
    </location>
</feature>
<dbReference type="NCBIfam" id="TIGR00912">
    <property type="entry name" value="2A0309"/>
    <property type="match status" value="1"/>
</dbReference>
<evidence type="ECO:0000256" key="7">
    <source>
        <dbReference type="ARBA" id="ARBA00023136"/>
    </source>
</evidence>
<keyword evidence="10" id="KW-1185">Reference proteome</keyword>
<dbReference type="InterPro" id="IPR004761">
    <property type="entry name" value="Spore_GerAB"/>
</dbReference>
<dbReference type="STRING" id="172713.GCA_001705305_04741"/>
<keyword evidence="7 8" id="KW-0472">Membrane</keyword>
<feature type="transmembrane region" description="Helical" evidence="8">
    <location>
        <begin position="343"/>
        <end position="359"/>
    </location>
</feature>
<dbReference type="AlphaFoldDB" id="A0A222WN08"/>
<dbReference type="Pfam" id="PF03845">
    <property type="entry name" value="Spore_permease"/>
    <property type="match status" value="1"/>
</dbReference>
<reference evidence="9 10" key="1">
    <citation type="submission" date="2017-03" db="EMBL/GenBank/DDBJ databases">
        <title>Complete genome sequence of Paenibacillus Kribbensis producing bioflocculants.</title>
        <authorList>
            <person name="Lee H.-G."/>
            <person name="Oh H.-M."/>
        </authorList>
    </citation>
    <scope>NUCLEOTIDE SEQUENCE [LARGE SCALE GENOMIC DNA]</scope>
    <source>
        <strain evidence="9 10">AM49</strain>
    </source>
</reference>
<evidence type="ECO:0000256" key="2">
    <source>
        <dbReference type="ARBA" id="ARBA00007998"/>
    </source>
</evidence>
<keyword evidence="6 8" id="KW-1133">Transmembrane helix</keyword>
<organism evidence="9 10">
    <name type="scientific">Paenibacillus kribbensis</name>
    <dbReference type="NCBI Taxonomy" id="172713"/>
    <lineage>
        <taxon>Bacteria</taxon>
        <taxon>Bacillati</taxon>
        <taxon>Bacillota</taxon>
        <taxon>Bacilli</taxon>
        <taxon>Bacillales</taxon>
        <taxon>Paenibacillaceae</taxon>
        <taxon>Paenibacillus</taxon>
    </lineage>
</organism>
<keyword evidence="3" id="KW-0813">Transport</keyword>
<evidence type="ECO:0000256" key="3">
    <source>
        <dbReference type="ARBA" id="ARBA00022448"/>
    </source>
</evidence>
<feature type="transmembrane region" description="Helical" evidence="8">
    <location>
        <begin position="41"/>
        <end position="60"/>
    </location>
</feature>
<feature type="transmembrane region" description="Helical" evidence="8">
    <location>
        <begin position="81"/>
        <end position="102"/>
    </location>
</feature>
<dbReference type="KEGG" id="pkb:B4V02_12900"/>
<protein>
    <submittedName>
        <fullName evidence="9">Spore gernimation protein</fullName>
    </submittedName>
</protein>
<comment type="similarity">
    <text evidence="2">Belongs to the amino acid-polyamine-organocation (APC) superfamily. Spore germination protein (SGP) (TC 2.A.3.9) family.</text>
</comment>
<accession>A0A222WN08</accession>
<sequence length="370" mass="42158">MNLEKDRISTAQMMMLALFSLIGEMALVYPAAITTGAHQDAWIAGLISIPLGLACVKLMVSASNIDPTKTIIELSLQVLGKWVGGVVALSYLFFYLIATSTYVREIEDFMCTQIYEATPGGVIRFMAIILLVYGLRLGLETLGRAAQIFFPFFAFFLICLIVLLFPDVKIERIYPILNTPFPDMLHTIMFGVFYPFGEICVFFMVYPYVRKQSNTSRNLYFSLLIGGVALNLILFLSLTVLGAYFSEHEFYAAYILAQRVNIANFLQRIEALMATTWIISTYFKTVLFFYAFVLGTAQLLKLKSYRPLIFPVAFMIYGLSHLIAKDIIFYVKEIPAYWVDWDLTYAFAFPLILLVVHLIRKRINKKNQTT</sequence>
<evidence type="ECO:0000256" key="6">
    <source>
        <dbReference type="ARBA" id="ARBA00022989"/>
    </source>
</evidence>
<feature type="transmembrane region" description="Helical" evidence="8">
    <location>
        <begin position="274"/>
        <end position="296"/>
    </location>
</feature>
<proteinExistence type="inferred from homology"/>
<name>A0A222WN08_9BACL</name>
<feature type="transmembrane region" description="Helical" evidence="8">
    <location>
        <begin position="122"/>
        <end position="139"/>
    </location>
</feature>
<feature type="transmembrane region" description="Helical" evidence="8">
    <location>
        <begin position="12"/>
        <end position="29"/>
    </location>
</feature>
<dbReference type="PANTHER" id="PTHR34975:SF2">
    <property type="entry name" value="SPORE GERMINATION PROTEIN A2"/>
    <property type="match status" value="1"/>
</dbReference>
<dbReference type="GO" id="GO:0016020">
    <property type="term" value="C:membrane"/>
    <property type="evidence" value="ECO:0007669"/>
    <property type="project" value="UniProtKB-SubCell"/>
</dbReference>
<evidence type="ECO:0000256" key="4">
    <source>
        <dbReference type="ARBA" id="ARBA00022544"/>
    </source>
</evidence>
<dbReference type="GO" id="GO:0009847">
    <property type="term" value="P:spore germination"/>
    <property type="evidence" value="ECO:0007669"/>
    <property type="project" value="InterPro"/>
</dbReference>
<dbReference type="OrthoDB" id="2078716at2"/>